<reference evidence="2 3" key="1">
    <citation type="submission" date="2020-08" db="EMBL/GenBank/DDBJ databases">
        <title>Genomic Encyclopedia of Type Strains, Phase IV (KMG-IV): sequencing the most valuable type-strain genomes for metagenomic binning, comparative biology and taxonomic classification.</title>
        <authorList>
            <person name="Goeker M."/>
        </authorList>
    </citation>
    <scope>NUCLEOTIDE SEQUENCE [LARGE SCALE GENOMIC DNA]</scope>
    <source>
        <strain evidence="2 3">DSM 100734</strain>
    </source>
</reference>
<comment type="similarity">
    <text evidence="1">Belongs to the UPF0047 family.</text>
</comment>
<evidence type="ECO:0000256" key="1">
    <source>
        <dbReference type="ARBA" id="ARBA00005534"/>
    </source>
</evidence>
<dbReference type="InterPro" id="IPR001602">
    <property type="entry name" value="UPF0047_YjbQ-like"/>
</dbReference>
<comment type="caution">
    <text evidence="2">The sequence shown here is derived from an EMBL/GenBank/DDBJ whole genome shotgun (WGS) entry which is preliminary data.</text>
</comment>
<dbReference type="SUPFAM" id="SSF111038">
    <property type="entry name" value="YjbQ-like"/>
    <property type="match status" value="1"/>
</dbReference>
<keyword evidence="3" id="KW-1185">Reference proteome</keyword>
<dbReference type="PANTHER" id="PTHR30615">
    <property type="entry name" value="UNCHARACTERIZED PROTEIN YJBQ-RELATED"/>
    <property type="match status" value="1"/>
</dbReference>
<proteinExistence type="inferred from homology"/>
<evidence type="ECO:0000313" key="2">
    <source>
        <dbReference type="EMBL" id="MBB6160943.1"/>
    </source>
</evidence>
<name>A0A7W9Y3S8_9HYPH</name>
<dbReference type="NCBIfam" id="TIGR00149">
    <property type="entry name" value="TIGR00149_YjbQ"/>
    <property type="match status" value="1"/>
</dbReference>
<protein>
    <submittedName>
        <fullName evidence="2">Secondary thiamine-phosphate synthase enzyme</fullName>
    </submittedName>
</protein>
<evidence type="ECO:0000313" key="3">
    <source>
        <dbReference type="Proteomes" id="UP000547879"/>
    </source>
</evidence>
<gene>
    <name evidence="2" type="ORF">HNQ72_000740</name>
</gene>
<dbReference type="EMBL" id="JACHEG010000001">
    <property type="protein sequence ID" value="MBB6160943.1"/>
    <property type="molecule type" value="Genomic_DNA"/>
</dbReference>
<dbReference type="AlphaFoldDB" id="A0A7W9Y3S8"/>
<accession>A0A7W9Y3S8</accession>
<dbReference type="Gene3D" id="2.60.120.460">
    <property type="entry name" value="YjbQ-like"/>
    <property type="match status" value="1"/>
</dbReference>
<sequence>MLSRKNLTGHSARIDVWYVLTIIWPYANPLALILLNLDLKPDACLASTWGTRDQRSGKTEDLMPQTMLSVSTQGQGLYEFTDQADAFVRNHHVGQGLLTVFVRHTSCSLLIQENADPDVQRDLKTFFGRLVPPSIHPDMSWVVHTTEGPDDMPAHIKAALTAVSIGIPVNGGRLMLGTWQGIYLFEHRDQPHRREIVLHLST</sequence>
<dbReference type="Pfam" id="PF01894">
    <property type="entry name" value="YjbQ"/>
    <property type="match status" value="1"/>
</dbReference>
<dbReference type="Proteomes" id="UP000547879">
    <property type="component" value="Unassembled WGS sequence"/>
</dbReference>
<dbReference type="PANTHER" id="PTHR30615:SF8">
    <property type="entry name" value="UPF0047 PROTEIN C4A8.02C"/>
    <property type="match status" value="1"/>
</dbReference>
<dbReference type="PROSITE" id="PS01314">
    <property type="entry name" value="UPF0047"/>
    <property type="match status" value="1"/>
</dbReference>
<organism evidence="2 3">
    <name type="scientific">Rhizobium wenxiniae</name>
    <dbReference type="NCBI Taxonomy" id="1737357"/>
    <lineage>
        <taxon>Bacteria</taxon>
        <taxon>Pseudomonadati</taxon>
        <taxon>Pseudomonadota</taxon>
        <taxon>Alphaproteobacteria</taxon>
        <taxon>Hyphomicrobiales</taxon>
        <taxon>Rhizobiaceae</taxon>
        <taxon>Rhizobium/Agrobacterium group</taxon>
        <taxon>Rhizobium</taxon>
    </lineage>
</organism>
<dbReference type="InterPro" id="IPR035917">
    <property type="entry name" value="YjbQ-like_sf"/>
</dbReference>